<feature type="domain" description="OmpR/PhoB-type" evidence="13">
    <location>
        <begin position="157"/>
        <end position="254"/>
    </location>
</feature>
<dbReference type="Pfam" id="PF00072">
    <property type="entry name" value="Response_reg"/>
    <property type="match status" value="1"/>
</dbReference>
<comment type="caution">
    <text evidence="14">The sequence shown here is derived from an EMBL/GenBank/DDBJ whole genome shotgun (WGS) entry which is preliminary data.</text>
</comment>
<keyword evidence="7" id="KW-0804">Transcription</keyword>
<feature type="modified residue" description="4-aspartylphosphate" evidence="9">
    <location>
        <position position="78"/>
    </location>
</feature>
<evidence type="ECO:0000313" key="15">
    <source>
        <dbReference type="Proteomes" id="UP000005324"/>
    </source>
</evidence>
<feature type="DNA-binding region" description="OmpR/PhoB-type" evidence="10">
    <location>
        <begin position="157"/>
        <end position="254"/>
    </location>
</feature>
<dbReference type="GO" id="GO:0032993">
    <property type="term" value="C:protein-DNA complex"/>
    <property type="evidence" value="ECO:0007669"/>
    <property type="project" value="TreeGrafter"/>
</dbReference>
<keyword evidence="15" id="KW-1185">Reference proteome</keyword>
<keyword evidence="6 10" id="KW-0238">DNA-binding</keyword>
<dbReference type="Gene3D" id="1.10.10.10">
    <property type="entry name" value="Winged helix-like DNA-binding domain superfamily/Winged helix DNA-binding domain"/>
    <property type="match status" value="1"/>
</dbReference>
<dbReference type="InterPro" id="IPR036388">
    <property type="entry name" value="WH-like_DNA-bd_sf"/>
</dbReference>
<evidence type="ECO:0000259" key="12">
    <source>
        <dbReference type="PROSITE" id="PS50110"/>
    </source>
</evidence>
<comment type="subcellular location">
    <subcellularLocation>
        <location evidence="1">Cytoplasm</location>
    </subcellularLocation>
</comment>
<dbReference type="EMBL" id="ADVL01000138">
    <property type="protein sequence ID" value="EFH12971.1"/>
    <property type="molecule type" value="Genomic_DNA"/>
</dbReference>
<keyword evidence="2" id="KW-0963">Cytoplasm</keyword>
<evidence type="ECO:0000256" key="5">
    <source>
        <dbReference type="ARBA" id="ARBA00023015"/>
    </source>
</evidence>
<proteinExistence type="predicted"/>
<keyword evidence="4" id="KW-0902">Two-component regulatory system</keyword>
<evidence type="ECO:0000256" key="6">
    <source>
        <dbReference type="ARBA" id="ARBA00023125"/>
    </source>
</evidence>
<feature type="domain" description="Response regulatory" evidence="12">
    <location>
        <begin position="29"/>
        <end position="142"/>
    </location>
</feature>
<protein>
    <recommendedName>
        <fullName evidence="8">Regulatory protein VirG</fullName>
    </recommendedName>
</protein>
<dbReference type="GO" id="GO:0005829">
    <property type="term" value="C:cytosol"/>
    <property type="evidence" value="ECO:0007669"/>
    <property type="project" value="TreeGrafter"/>
</dbReference>
<dbReference type="InterPro" id="IPR011006">
    <property type="entry name" value="CheY-like_superfamily"/>
</dbReference>
<evidence type="ECO:0000256" key="7">
    <source>
        <dbReference type="ARBA" id="ARBA00023163"/>
    </source>
</evidence>
<dbReference type="GO" id="GO:0000976">
    <property type="term" value="F:transcription cis-regulatory region binding"/>
    <property type="evidence" value="ECO:0007669"/>
    <property type="project" value="TreeGrafter"/>
</dbReference>
<evidence type="ECO:0000256" key="1">
    <source>
        <dbReference type="ARBA" id="ARBA00004496"/>
    </source>
</evidence>
<dbReference type="InterPro" id="IPR039420">
    <property type="entry name" value="WalR-like"/>
</dbReference>
<accession>D5RIA4</accession>
<dbReference type="PROSITE" id="PS51755">
    <property type="entry name" value="OMPR_PHOB"/>
    <property type="match status" value="1"/>
</dbReference>
<dbReference type="InterPro" id="IPR001867">
    <property type="entry name" value="OmpR/PhoB-type_DNA-bd"/>
</dbReference>
<dbReference type="FunFam" id="3.40.50.2300:FF:000001">
    <property type="entry name" value="DNA-binding response regulator PhoB"/>
    <property type="match status" value="1"/>
</dbReference>
<dbReference type="InterPro" id="IPR001789">
    <property type="entry name" value="Sig_transdc_resp-reg_receiver"/>
</dbReference>
<dbReference type="Pfam" id="PF00486">
    <property type="entry name" value="Trans_reg_C"/>
    <property type="match status" value="1"/>
</dbReference>
<dbReference type="SMART" id="SM00448">
    <property type="entry name" value="REC"/>
    <property type="match status" value="1"/>
</dbReference>
<dbReference type="CDD" id="cd00383">
    <property type="entry name" value="trans_reg_C"/>
    <property type="match status" value="1"/>
</dbReference>
<dbReference type="Gene3D" id="3.40.50.2300">
    <property type="match status" value="1"/>
</dbReference>
<evidence type="ECO:0000256" key="4">
    <source>
        <dbReference type="ARBA" id="ARBA00023012"/>
    </source>
</evidence>
<dbReference type="GO" id="GO:0006355">
    <property type="term" value="P:regulation of DNA-templated transcription"/>
    <property type="evidence" value="ECO:0007669"/>
    <property type="project" value="InterPro"/>
</dbReference>
<evidence type="ECO:0000259" key="13">
    <source>
        <dbReference type="PROSITE" id="PS51755"/>
    </source>
</evidence>
<dbReference type="FunFam" id="1.10.10.10:FF:000099">
    <property type="entry name" value="Two-component system response regulator TorR"/>
    <property type="match status" value="1"/>
</dbReference>
<dbReference type="PANTHER" id="PTHR48111">
    <property type="entry name" value="REGULATOR OF RPOS"/>
    <property type="match status" value="1"/>
</dbReference>
<dbReference type="SUPFAM" id="SSF52172">
    <property type="entry name" value="CheY-like"/>
    <property type="match status" value="1"/>
</dbReference>
<dbReference type="Proteomes" id="UP000005324">
    <property type="component" value="Unassembled WGS sequence"/>
</dbReference>
<dbReference type="SUPFAM" id="SSF46894">
    <property type="entry name" value="C-terminal effector domain of the bipartite response regulators"/>
    <property type="match status" value="1"/>
</dbReference>
<reference evidence="14 15" key="1">
    <citation type="submission" date="2010-04" db="EMBL/GenBank/DDBJ databases">
        <authorList>
            <person name="Qin X."/>
            <person name="Bachman B."/>
            <person name="Battles P."/>
            <person name="Bell A."/>
            <person name="Bess C."/>
            <person name="Bickham C."/>
            <person name="Chaboub L."/>
            <person name="Chen D."/>
            <person name="Coyle M."/>
            <person name="Deiros D.R."/>
            <person name="Dinh H."/>
            <person name="Forbes L."/>
            <person name="Fowler G."/>
            <person name="Francisco L."/>
            <person name="Fu Q."/>
            <person name="Gubbala S."/>
            <person name="Hale W."/>
            <person name="Han Y."/>
            <person name="Hemphill L."/>
            <person name="Highlander S.K."/>
            <person name="Hirani K."/>
            <person name="Hogues M."/>
            <person name="Jackson L."/>
            <person name="Jakkamsetti A."/>
            <person name="Javaid M."/>
            <person name="Jiang H."/>
            <person name="Korchina V."/>
            <person name="Kovar C."/>
            <person name="Lara F."/>
            <person name="Lee S."/>
            <person name="Mata R."/>
            <person name="Mathew T."/>
            <person name="Moen C."/>
            <person name="Morales K."/>
            <person name="Munidasa M."/>
            <person name="Nazareth L."/>
            <person name="Ngo R."/>
            <person name="Nguyen L."/>
            <person name="Okwuonu G."/>
            <person name="Ongeri F."/>
            <person name="Patil S."/>
            <person name="Petrosino J."/>
            <person name="Pham C."/>
            <person name="Pham P."/>
            <person name="Pu L.-L."/>
            <person name="Puazo M."/>
            <person name="Raj R."/>
            <person name="Reid J."/>
            <person name="Rouhana J."/>
            <person name="Saada N."/>
            <person name="Shang Y."/>
            <person name="Simmons D."/>
            <person name="Thornton R."/>
            <person name="Warren J."/>
            <person name="Weissenberger G."/>
            <person name="Zhang J."/>
            <person name="Zhang L."/>
            <person name="Zhou C."/>
            <person name="Zhu D."/>
            <person name="Muzny D."/>
            <person name="Worley K."/>
            <person name="Gibbs R."/>
        </authorList>
    </citation>
    <scope>NUCLEOTIDE SEQUENCE [LARGE SCALE GENOMIC DNA]</scope>
    <source>
        <strain evidence="14 15">ATCC 49957</strain>
    </source>
</reference>
<dbReference type="PROSITE" id="PS50110">
    <property type="entry name" value="RESPONSE_REGULATORY"/>
    <property type="match status" value="1"/>
</dbReference>
<dbReference type="RefSeq" id="WP_007003873.1">
    <property type="nucleotide sequence ID" value="NZ_GG770778.1"/>
</dbReference>
<keyword evidence="3 9" id="KW-0597">Phosphoprotein</keyword>
<evidence type="ECO:0000256" key="11">
    <source>
        <dbReference type="SAM" id="MobiDB-lite"/>
    </source>
</evidence>
<dbReference type="OrthoDB" id="9784252at2"/>
<organism evidence="14 15">
    <name type="scientific">Pseudoroseomonas cervicalis ATCC 49957</name>
    <dbReference type="NCBI Taxonomy" id="525371"/>
    <lineage>
        <taxon>Bacteria</taxon>
        <taxon>Pseudomonadati</taxon>
        <taxon>Pseudomonadota</taxon>
        <taxon>Alphaproteobacteria</taxon>
        <taxon>Acetobacterales</taxon>
        <taxon>Roseomonadaceae</taxon>
        <taxon>Roseomonas</taxon>
    </lineage>
</organism>
<evidence type="ECO:0000256" key="9">
    <source>
        <dbReference type="PROSITE-ProRule" id="PRU00169"/>
    </source>
</evidence>
<keyword evidence="5" id="KW-0805">Transcription regulation</keyword>
<dbReference type="HOGENOM" id="CLU_000445_30_4_5"/>
<evidence type="ECO:0000256" key="2">
    <source>
        <dbReference type="ARBA" id="ARBA00022490"/>
    </source>
</evidence>
<gene>
    <name evidence="14" type="ORF">HMPREF0731_0814</name>
</gene>
<evidence type="ECO:0000256" key="8">
    <source>
        <dbReference type="ARBA" id="ARBA00067337"/>
    </source>
</evidence>
<evidence type="ECO:0000256" key="3">
    <source>
        <dbReference type="ARBA" id="ARBA00022553"/>
    </source>
</evidence>
<feature type="region of interest" description="Disordered" evidence="11">
    <location>
        <begin position="1"/>
        <end position="23"/>
    </location>
</feature>
<evidence type="ECO:0000256" key="10">
    <source>
        <dbReference type="PROSITE-ProRule" id="PRU01091"/>
    </source>
</evidence>
<name>D5RIA4_9PROT</name>
<evidence type="ECO:0000313" key="14">
    <source>
        <dbReference type="EMBL" id="EFH12971.1"/>
    </source>
</evidence>
<dbReference type="Gene3D" id="6.10.250.690">
    <property type="match status" value="1"/>
</dbReference>
<dbReference type="AlphaFoldDB" id="D5RIA4"/>
<sequence length="259" mass="28478">MPQLPAEDDSVVPPGVPPGTPPADADIKHILVVDDDEDLRRLLLTYLRRNGFRATGAADGTEMALIMETAPVDAIVLDVMMPGQSGFDLCRGLRMRSNVPVILLTALGETVERVLGLELGADDFVVKPAEPREILARIRAVLRRAGRAPSSVQVAARSLARFDGWTLDTRRRELRRVDGVEVDLTGGEYDLLLALIERPQQVLNREQLLDLARNRPYGGLGRSMDVQISRLRAKLGNDADLIRTIRGSGYMLTSPVLWA</sequence>
<dbReference type="GO" id="GO:0000156">
    <property type="term" value="F:phosphorelay response regulator activity"/>
    <property type="evidence" value="ECO:0007669"/>
    <property type="project" value="TreeGrafter"/>
</dbReference>
<dbReference type="InterPro" id="IPR016032">
    <property type="entry name" value="Sig_transdc_resp-reg_C-effctor"/>
</dbReference>
<feature type="compositionally biased region" description="Acidic residues" evidence="11">
    <location>
        <begin position="1"/>
        <end position="10"/>
    </location>
</feature>
<dbReference type="SMART" id="SM00862">
    <property type="entry name" value="Trans_reg_C"/>
    <property type="match status" value="1"/>
</dbReference>
<dbReference type="PANTHER" id="PTHR48111:SF4">
    <property type="entry name" value="DNA-BINDING DUAL TRANSCRIPTIONAL REGULATOR OMPR"/>
    <property type="match status" value="1"/>
</dbReference>